<proteinExistence type="predicted"/>
<accession>A0A8S5L9W0</accession>
<name>A0A8S5L9W0_9CAUD</name>
<reference evidence="1" key="1">
    <citation type="journal article" date="2021" name="Proc. Natl. Acad. Sci. U.S.A.">
        <title>A Catalog of Tens of Thousands of Viruses from Human Metagenomes Reveals Hidden Associations with Chronic Diseases.</title>
        <authorList>
            <person name="Tisza M.J."/>
            <person name="Buck C.B."/>
        </authorList>
    </citation>
    <scope>NUCLEOTIDE SEQUENCE</scope>
    <source>
        <strain evidence="1">CtPuP5</strain>
    </source>
</reference>
<evidence type="ECO:0000313" key="1">
    <source>
        <dbReference type="EMBL" id="DAD66665.1"/>
    </source>
</evidence>
<dbReference type="EMBL" id="BK014662">
    <property type="protein sequence ID" value="DAD66665.1"/>
    <property type="molecule type" value="Genomic_DNA"/>
</dbReference>
<protein>
    <submittedName>
        <fullName evidence="1">Uncharacterized protein</fullName>
    </submittedName>
</protein>
<sequence>MMIMATSLKTLKRGKDEKAFSHIAIIYNEERVLHTYENYNGKTNLINYLYYMCALSSCKKYIGKKVEIVVEQGNKRYSFMAKLHPVLKKPMNDLAMAVAIIQKGYKINKHESDSGISINFDTVKDAFDFVFNKQSLT</sequence>
<organism evidence="1">
    <name type="scientific">Myoviridae sp. ctPuP5</name>
    <dbReference type="NCBI Taxonomy" id="2823543"/>
    <lineage>
        <taxon>Viruses</taxon>
        <taxon>Duplodnaviria</taxon>
        <taxon>Heunggongvirae</taxon>
        <taxon>Uroviricota</taxon>
        <taxon>Caudoviricetes</taxon>
    </lineage>
</organism>